<gene>
    <name evidence="4" type="primary">pip_2</name>
    <name evidence="4" type="ORF">HALOF300_02319</name>
</gene>
<feature type="domain" description="AB hydrolase-1" evidence="3">
    <location>
        <begin position="52"/>
        <end position="246"/>
    </location>
</feature>
<dbReference type="EMBL" id="CACRYJ010000032">
    <property type="protein sequence ID" value="VZO37232.1"/>
    <property type="molecule type" value="Genomic_DNA"/>
</dbReference>
<keyword evidence="4" id="KW-0031">Aminopeptidase</keyword>
<dbReference type="InterPro" id="IPR051601">
    <property type="entry name" value="Serine_prot/Carboxylest_S33"/>
</dbReference>
<keyword evidence="4" id="KW-0645">Protease</keyword>
<dbReference type="EC" id="3.4.11.5" evidence="4"/>
<dbReference type="AlphaFoldDB" id="A0A7M4DJL2"/>
<evidence type="ECO:0000256" key="2">
    <source>
        <dbReference type="ARBA" id="ARBA00022801"/>
    </source>
</evidence>
<keyword evidence="2 4" id="KW-0378">Hydrolase</keyword>
<organism evidence="4 5">
    <name type="scientific">Occultella aeris</name>
    <dbReference type="NCBI Taxonomy" id="2761496"/>
    <lineage>
        <taxon>Bacteria</taxon>
        <taxon>Bacillati</taxon>
        <taxon>Actinomycetota</taxon>
        <taxon>Actinomycetes</taxon>
        <taxon>Micrococcales</taxon>
        <taxon>Ruaniaceae</taxon>
        <taxon>Occultella</taxon>
    </lineage>
</organism>
<name>A0A7M4DJL2_9MICO</name>
<dbReference type="Proteomes" id="UP000419743">
    <property type="component" value="Unassembled WGS sequence"/>
</dbReference>
<dbReference type="Gene3D" id="3.40.50.1820">
    <property type="entry name" value="alpha/beta hydrolase"/>
    <property type="match status" value="1"/>
</dbReference>
<sequence length="431" mass="47490">MSLTTAGYRIDGHDVREHELEVPLDRTGATPGTIGVFAREIVRDGGAHRPYLVWFQGGPGNRANRPDSIGGWLDRALEDYRVLLLDQRGTGRSTPANRQTLTGDAAAQATYLSHLRADAIVADAEALRTELVGDEPWTLLGQSFGGFVITAYLSQAPAGVREAMITAGLPGLRTPVEDTYRLTYAATARRNREYFARHPQDEQTARAVAAHLDGAEELLPTGERLSSRRLRTLGINLGTQTGFDSLHYSLEAPFTTVNGTRRLTESFLDEVGRALSFAPRPLYAVLHESIYAQGAATGGATQWAAHRVRDEFAEFALDAGPDAPFRFTGEHIYPWQFEEDPALVPLRDTADLLARRADLPALYDPDVLAENTVPVAAAIYHDDMFVPRQTSLATAEAIRGLRPIITNDYQHDGIRVDGRNLLDRLIRTLRR</sequence>
<dbReference type="SUPFAM" id="SSF53474">
    <property type="entry name" value="alpha/beta-Hydrolases"/>
    <property type="match status" value="1"/>
</dbReference>
<dbReference type="PANTHER" id="PTHR43248">
    <property type="entry name" value="2-SUCCINYL-6-HYDROXY-2,4-CYCLOHEXADIENE-1-CARBOXYLATE SYNTHASE"/>
    <property type="match status" value="1"/>
</dbReference>
<protein>
    <submittedName>
        <fullName evidence="4">Proline iminopeptidase</fullName>
        <ecNumber evidence="4">3.4.11.5</ecNumber>
    </submittedName>
</protein>
<proteinExistence type="inferred from homology"/>
<comment type="similarity">
    <text evidence="1">Belongs to the peptidase S33 family.</text>
</comment>
<keyword evidence="5" id="KW-1185">Reference proteome</keyword>
<evidence type="ECO:0000313" key="5">
    <source>
        <dbReference type="Proteomes" id="UP000419743"/>
    </source>
</evidence>
<evidence type="ECO:0000256" key="1">
    <source>
        <dbReference type="ARBA" id="ARBA00010088"/>
    </source>
</evidence>
<dbReference type="GO" id="GO:0006508">
    <property type="term" value="P:proteolysis"/>
    <property type="evidence" value="ECO:0007669"/>
    <property type="project" value="InterPro"/>
</dbReference>
<dbReference type="Pfam" id="PF00561">
    <property type="entry name" value="Abhydrolase_1"/>
    <property type="match status" value="1"/>
</dbReference>
<dbReference type="GO" id="GO:0004177">
    <property type="term" value="F:aminopeptidase activity"/>
    <property type="evidence" value="ECO:0007669"/>
    <property type="project" value="UniProtKB-KW"/>
</dbReference>
<dbReference type="RefSeq" id="WP_156741083.1">
    <property type="nucleotide sequence ID" value="NZ_CACRYJ010000032.1"/>
</dbReference>
<dbReference type="PRINTS" id="PR00793">
    <property type="entry name" value="PROAMNOPTASE"/>
</dbReference>
<comment type="caution">
    <text evidence="4">The sequence shown here is derived from an EMBL/GenBank/DDBJ whole genome shotgun (WGS) entry which is preliminary data.</text>
</comment>
<dbReference type="PANTHER" id="PTHR43248:SF2">
    <property type="entry name" value="PROLYL AMINOPEPTIDASE"/>
    <property type="match status" value="1"/>
</dbReference>
<evidence type="ECO:0000313" key="4">
    <source>
        <dbReference type="EMBL" id="VZO37232.1"/>
    </source>
</evidence>
<dbReference type="InterPro" id="IPR000073">
    <property type="entry name" value="AB_hydrolase_1"/>
</dbReference>
<dbReference type="InterPro" id="IPR029058">
    <property type="entry name" value="AB_hydrolase_fold"/>
</dbReference>
<reference evidence="4 5" key="1">
    <citation type="submission" date="2019-11" db="EMBL/GenBank/DDBJ databases">
        <authorList>
            <person name="Criscuolo A."/>
        </authorList>
    </citation>
    <scope>NUCLEOTIDE SEQUENCE [LARGE SCALE GENOMIC DNA]</scope>
    <source>
        <strain evidence="4">CIP111667</strain>
    </source>
</reference>
<dbReference type="InterPro" id="IPR002410">
    <property type="entry name" value="Peptidase_S33"/>
</dbReference>
<evidence type="ECO:0000259" key="3">
    <source>
        <dbReference type="Pfam" id="PF00561"/>
    </source>
</evidence>
<accession>A0A7M4DJL2</accession>